<name>A0A1E7ERW7_9STRA</name>
<dbReference type="EMBL" id="KV784379">
    <property type="protein sequence ID" value="OEU08748.1"/>
    <property type="molecule type" value="Genomic_DNA"/>
</dbReference>
<dbReference type="Gene3D" id="1.10.510.10">
    <property type="entry name" value="Transferase(Phosphotransferase) domain 1"/>
    <property type="match status" value="1"/>
</dbReference>
<dbReference type="PANTHER" id="PTHR23257">
    <property type="entry name" value="SERINE-THREONINE PROTEIN KINASE"/>
    <property type="match status" value="1"/>
</dbReference>
<dbReference type="SUPFAM" id="SSF56112">
    <property type="entry name" value="Protein kinase-like (PK-like)"/>
    <property type="match status" value="1"/>
</dbReference>
<evidence type="ECO:0000259" key="1">
    <source>
        <dbReference type="PROSITE" id="PS50011"/>
    </source>
</evidence>
<feature type="domain" description="Protein kinase" evidence="1">
    <location>
        <begin position="1"/>
        <end position="162"/>
    </location>
</feature>
<accession>A0A1E7ERW7</accession>
<dbReference type="Proteomes" id="UP000095751">
    <property type="component" value="Unassembled WGS sequence"/>
</dbReference>
<keyword evidence="2" id="KW-0808">Transferase</keyword>
<gene>
    <name evidence="2" type="ORF">FRACYDRAFT_196324</name>
</gene>
<dbReference type="KEGG" id="fcy:FRACYDRAFT_196324"/>
<dbReference type="PROSITE" id="PS50011">
    <property type="entry name" value="PROTEIN_KINASE_DOM"/>
    <property type="match status" value="1"/>
</dbReference>
<dbReference type="GO" id="GO:0004672">
    <property type="term" value="F:protein kinase activity"/>
    <property type="evidence" value="ECO:0007669"/>
    <property type="project" value="InterPro"/>
</dbReference>
<dbReference type="SMART" id="SM00220">
    <property type="entry name" value="S_TKc"/>
    <property type="match status" value="1"/>
</dbReference>
<protein>
    <submittedName>
        <fullName evidence="2">Kinase-like protein</fullName>
    </submittedName>
</protein>
<dbReference type="GO" id="GO:0005737">
    <property type="term" value="C:cytoplasm"/>
    <property type="evidence" value="ECO:0007669"/>
    <property type="project" value="TreeGrafter"/>
</dbReference>
<evidence type="ECO:0000313" key="3">
    <source>
        <dbReference type="Proteomes" id="UP000095751"/>
    </source>
</evidence>
<dbReference type="InParanoid" id="A0A1E7ERW7"/>
<reference evidence="2 3" key="1">
    <citation type="submission" date="2016-09" db="EMBL/GenBank/DDBJ databases">
        <title>Extensive genetic diversity and differential bi-allelic expression allows diatom success in the polar Southern Ocean.</title>
        <authorList>
            <consortium name="DOE Joint Genome Institute"/>
            <person name="Mock T."/>
            <person name="Otillar R.P."/>
            <person name="Strauss J."/>
            <person name="Dupont C."/>
            <person name="Frickenhaus S."/>
            <person name="Maumus F."/>
            <person name="Mcmullan M."/>
            <person name="Sanges R."/>
            <person name="Schmutz J."/>
            <person name="Toseland A."/>
            <person name="Valas R."/>
            <person name="Veluchamy A."/>
            <person name="Ward B.J."/>
            <person name="Allen A."/>
            <person name="Barry K."/>
            <person name="Falciatore A."/>
            <person name="Ferrante M."/>
            <person name="Fortunato A.E."/>
            <person name="Gloeckner G."/>
            <person name="Gruber A."/>
            <person name="Hipkin R."/>
            <person name="Janech M."/>
            <person name="Kroth P."/>
            <person name="Leese F."/>
            <person name="Lindquist E."/>
            <person name="Lyon B.R."/>
            <person name="Martin J."/>
            <person name="Mayer C."/>
            <person name="Parker M."/>
            <person name="Quesneville H."/>
            <person name="Raymond J."/>
            <person name="Uhlig C."/>
            <person name="Valentin K.U."/>
            <person name="Worden A.Z."/>
            <person name="Armbrust E.V."/>
            <person name="Bowler C."/>
            <person name="Green B."/>
            <person name="Moulton V."/>
            <person name="Van Oosterhout C."/>
            <person name="Grigoriev I."/>
        </authorList>
    </citation>
    <scope>NUCLEOTIDE SEQUENCE [LARGE SCALE GENOMIC DNA]</scope>
    <source>
        <strain evidence="2 3">CCMP1102</strain>
    </source>
</reference>
<dbReference type="InterPro" id="IPR000719">
    <property type="entry name" value="Prot_kinase_dom"/>
</dbReference>
<keyword evidence="3" id="KW-1185">Reference proteome</keyword>
<dbReference type="InterPro" id="IPR011009">
    <property type="entry name" value="Kinase-like_dom_sf"/>
</dbReference>
<dbReference type="GO" id="GO:0005524">
    <property type="term" value="F:ATP binding"/>
    <property type="evidence" value="ECO:0007669"/>
    <property type="project" value="InterPro"/>
</dbReference>
<dbReference type="AlphaFoldDB" id="A0A1E7ERW7"/>
<dbReference type="InterPro" id="IPR050167">
    <property type="entry name" value="Ser_Thr_protein_kinase"/>
</dbReference>
<evidence type="ECO:0000313" key="2">
    <source>
        <dbReference type="EMBL" id="OEU08748.1"/>
    </source>
</evidence>
<sequence length="166" mass="19226">MYERIKDVLLGIARGMEYLSSQNIVHRDLKPANIGFDDEGVKLFDFGFARNVEECVPEEICGSPRYLAPEVVAGKGYSLKVDVYSFGVLFFEVCSLEVPFKDHFDKEFYRRVVETELRPMDHLEPTVIPCPLIRSLIEECWHTDAEKRPTFQEIVSRLEDMLSSRE</sequence>
<organism evidence="2 3">
    <name type="scientific">Fragilariopsis cylindrus CCMP1102</name>
    <dbReference type="NCBI Taxonomy" id="635003"/>
    <lineage>
        <taxon>Eukaryota</taxon>
        <taxon>Sar</taxon>
        <taxon>Stramenopiles</taxon>
        <taxon>Ochrophyta</taxon>
        <taxon>Bacillariophyta</taxon>
        <taxon>Bacillariophyceae</taxon>
        <taxon>Bacillariophycidae</taxon>
        <taxon>Bacillariales</taxon>
        <taxon>Bacillariaceae</taxon>
        <taxon>Fragilariopsis</taxon>
    </lineage>
</organism>
<keyword evidence="2" id="KW-0418">Kinase</keyword>
<dbReference type="Pfam" id="PF00069">
    <property type="entry name" value="Pkinase"/>
    <property type="match status" value="1"/>
</dbReference>
<dbReference type="OrthoDB" id="48115at2759"/>
<proteinExistence type="predicted"/>
<dbReference type="GO" id="GO:0007165">
    <property type="term" value="P:signal transduction"/>
    <property type="evidence" value="ECO:0007669"/>
    <property type="project" value="TreeGrafter"/>
</dbReference>
<dbReference type="PANTHER" id="PTHR23257:SF958">
    <property type="entry name" value="SERINE_THREONINE-PROTEIN KINASE WNK4"/>
    <property type="match status" value="1"/>
</dbReference>